<accession>A0A7J8F0L9</accession>
<feature type="region of interest" description="Disordered" evidence="1">
    <location>
        <begin position="122"/>
        <end position="143"/>
    </location>
</feature>
<dbReference type="EMBL" id="JACASE010000008">
    <property type="protein sequence ID" value="KAF6441297.1"/>
    <property type="molecule type" value="Genomic_DNA"/>
</dbReference>
<sequence>MRKRTCPWNDEASPSGSGDLGTWGVVSLFPATAVSSDHKLSGFTQHSLAVRGHSGCRWVSGRTAAGLSLLVVTRVTVVGPRPNQPPLHPPPAVSLGTFVTPGWGRPTEEEPVSSAVSVVAPSPNWAHTSTGPRSEVRSSARLS</sequence>
<protein>
    <submittedName>
        <fullName evidence="2">Uncharacterized protein</fullName>
    </submittedName>
</protein>
<comment type="caution">
    <text evidence="2">The sequence shown here is derived from an EMBL/GenBank/DDBJ whole genome shotgun (WGS) entry which is preliminary data.</text>
</comment>
<dbReference type="Proteomes" id="UP000593571">
    <property type="component" value="Unassembled WGS sequence"/>
</dbReference>
<evidence type="ECO:0000256" key="1">
    <source>
        <dbReference type="SAM" id="MobiDB-lite"/>
    </source>
</evidence>
<reference evidence="2 3" key="1">
    <citation type="journal article" date="2020" name="Nature">
        <title>Six reference-quality genomes reveal evolution of bat adaptations.</title>
        <authorList>
            <person name="Jebb D."/>
            <person name="Huang Z."/>
            <person name="Pippel M."/>
            <person name="Hughes G.M."/>
            <person name="Lavrichenko K."/>
            <person name="Devanna P."/>
            <person name="Winkler S."/>
            <person name="Jermiin L.S."/>
            <person name="Skirmuntt E.C."/>
            <person name="Katzourakis A."/>
            <person name="Burkitt-Gray L."/>
            <person name="Ray D.A."/>
            <person name="Sullivan K.A.M."/>
            <person name="Roscito J.G."/>
            <person name="Kirilenko B.M."/>
            <person name="Davalos L.M."/>
            <person name="Corthals A.P."/>
            <person name="Power M.L."/>
            <person name="Jones G."/>
            <person name="Ransome R.D."/>
            <person name="Dechmann D.K.N."/>
            <person name="Locatelli A.G."/>
            <person name="Puechmaille S.J."/>
            <person name="Fedrigo O."/>
            <person name="Jarvis E.D."/>
            <person name="Hiller M."/>
            <person name="Vernes S.C."/>
            <person name="Myers E.W."/>
            <person name="Teeling E.C."/>
        </authorList>
    </citation>
    <scope>NUCLEOTIDE SEQUENCE [LARGE SCALE GENOMIC DNA]</scope>
    <source>
        <strain evidence="2">MRouAeg1</strain>
        <tissue evidence="2">Muscle</tissue>
    </source>
</reference>
<name>A0A7J8F0L9_ROUAE</name>
<feature type="compositionally biased region" description="Basic and acidic residues" evidence="1">
    <location>
        <begin position="134"/>
        <end position="143"/>
    </location>
</feature>
<evidence type="ECO:0000313" key="2">
    <source>
        <dbReference type="EMBL" id="KAF6441297.1"/>
    </source>
</evidence>
<organism evidence="2 3">
    <name type="scientific">Rousettus aegyptiacus</name>
    <name type="common">Egyptian fruit bat</name>
    <name type="synonym">Pteropus aegyptiacus</name>
    <dbReference type="NCBI Taxonomy" id="9407"/>
    <lineage>
        <taxon>Eukaryota</taxon>
        <taxon>Metazoa</taxon>
        <taxon>Chordata</taxon>
        <taxon>Craniata</taxon>
        <taxon>Vertebrata</taxon>
        <taxon>Euteleostomi</taxon>
        <taxon>Mammalia</taxon>
        <taxon>Eutheria</taxon>
        <taxon>Laurasiatheria</taxon>
        <taxon>Chiroptera</taxon>
        <taxon>Yinpterochiroptera</taxon>
        <taxon>Pteropodoidea</taxon>
        <taxon>Pteropodidae</taxon>
        <taxon>Rousettinae</taxon>
        <taxon>Rousettus</taxon>
    </lineage>
</organism>
<proteinExistence type="predicted"/>
<gene>
    <name evidence="2" type="ORF">HJG63_012437</name>
</gene>
<keyword evidence="3" id="KW-1185">Reference proteome</keyword>
<evidence type="ECO:0000313" key="3">
    <source>
        <dbReference type="Proteomes" id="UP000593571"/>
    </source>
</evidence>
<dbReference type="AlphaFoldDB" id="A0A7J8F0L9"/>